<dbReference type="InterPro" id="IPR037151">
    <property type="entry name" value="AlkB-like_sf"/>
</dbReference>
<accession>A0A2H4S725</accession>
<protein>
    <submittedName>
        <fullName evidence="2">Oxoglutarate iron-dependent oxygenase</fullName>
    </submittedName>
</protein>
<dbReference type="AlphaFoldDB" id="A0A2H4S725"/>
<dbReference type="PANTHER" id="PTHR12463:SF1">
    <property type="entry name" value="2-OXOGLUTARATE AND FE-DEPENDENT OXYGENASE FAMILY PROTEIN"/>
    <property type="match status" value="1"/>
</dbReference>
<dbReference type="InterPro" id="IPR032857">
    <property type="entry name" value="ALKBH4"/>
</dbReference>
<sequence>MEPFDTEPAGLLIHKDFITPAQEAALIQLFQTELTWPERKGRRSLHYGYTFSYRTFAVDLDVPYAPFPGWLTALLPSDEAGGPRRAPDQVCVQHYPPGTGIPPHADTHGAFDDRLYALSLGAPVVMQFGRAGGRRVDVDVAPRSMMLMRGDARLHWTHGIRARKTDTLGDVRRPRGDRWSITYRWLRAGGECECGDEALCDTAQRRAGVERAYRWKEQQQQLQAGGAAPKEET</sequence>
<dbReference type="Pfam" id="PF13532">
    <property type="entry name" value="2OG-FeII_Oxy_2"/>
    <property type="match status" value="1"/>
</dbReference>
<dbReference type="PANTHER" id="PTHR12463">
    <property type="entry name" value="OXYGENASE-RELATED"/>
    <property type="match status" value="1"/>
</dbReference>
<dbReference type="Proteomes" id="UP000323067">
    <property type="component" value="Chromosome iv"/>
</dbReference>
<proteinExistence type="predicted"/>
<dbReference type="EMBL" id="CP023322">
    <property type="protein sequence ID" value="ATY58898.1"/>
    <property type="molecule type" value="Genomic_DNA"/>
</dbReference>
<dbReference type="InterPro" id="IPR005123">
    <property type="entry name" value="Oxoglu/Fe-dep_dioxygenase_dom"/>
</dbReference>
<dbReference type="GO" id="GO:0016491">
    <property type="term" value="F:oxidoreductase activity"/>
    <property type="evidence" value="ECO:0007669"/>
    <property type="project" value="TreeGrafter"/>
</dbReference>
<feature type="domain" description="Fe2OG dioxygenase" evidence="1">
    <location>
        <begin position="86"/>
        <end position="187"/>
    </location>
</feature>
<name>A0A2H4S725_CORMI</name>
<organism evidence="2 3">
    <name type="scientific">Cordyceps militaris</name>
    <name type="common">Caterpillar fungus</name>
    <name type="synonym">Clavaria militaris</name>
    <dbReference type="NCBI Taxonomy" id="73501"/>
    <lineage>
        <taxon>Eukaryota</taxon>
        <taxon>Fungi</taxon>
        <taxon>Dikarya</taxon>
        <taxon>Ascomycota</taxon>
        <taxon>Pezizomycotina</taxon>
        <taxon>Sordariomycetes</taxon>
        <taxon>Hypocreomycetidae</taxon>
        <taxon>Hypocreales</taxon>
        <taxon>Cordycipitaceae</taxon>
        <taxon>Cordyceps</taxon>
    </lineage>
</organism>
<dbReference type="SUPFAM" id="SSF51197">
    <property type="entry name" value="Clavaminate synthase-like"/>
    <property type="match status" value="1"/>
</dbReference>
<dbReference type="OrthoDB" id="271595at2759"/>
<gene>
    <name evidence="2" type="ORF">A9K55_003108</name>
</gene>
<dbReference type="InterPro" id="IPR027450">
    <property type="entry name" value="AlkB-like"/>
</dbReference>
<evidence type="ECO:0000313" key="2">
    <source>
        <dbReference type="EMBL" id="ATY58898.1"/>
    </source>
</evidence>
<dbReference type="VEuPathDB" id="FungiDB:CCM_05728"/>
<evidence type="ECO:0000259" key="1">
    <source>
        <dbReference type="PROSITE" id="PS51471"/>
    </source>
</evidence>
<dbReference type="GO" id="GO:0070988">
    <property type="term" value="P:demethylation"/>
    <property type="evidence" value="ECO:0007669"/>
    <property type="project" value="InterPro"/>
</dbReference>
<dbReference type="VEuPathDB" id="FungiDB:A9K55_003108"/>
<dbReference type="GO" id="GO:0032451">
    <property type="term" value="F:demethylase activity"/>
    <property type="evidence" value="ECO:0007669"/>
    <property type="project" value="TreeGrafter"/>
</dbReference>
<dbReference type="Gene3D" id="2.60.120.590">
    <property type="entry name" value="Alpha-ketoglutarate-dependent dioxygenase AlkB-like"/>
    <property type="match status" value="1"/>
</dbReference>
<dbReference type="PROSITE" id="PS51471">
    <property type="entry name" value="FE2OG_OXY"/>
    <property type="match status" value="1"/>
</dbReference>
<reference evidence="2 3" key="1">
    <citation type="journal article" date="2017" name="BMC Genomics">
        <title>Chromosome level assembly and secondary metabolite potential of the parasitic fungus Cordyceps militaris.</title>
        <authorList>
            <person name="Kramer G.J."/>
            <person name="Nodwell J.R."/>
        </authorList>
    </citation>
    <scope>NUCLEOTIDE SEQUENCE [LARGE SCALE GENOMIC DNA]</scope>
    <source>
        <strain evidence="2 3">ATCC 34164</strain>
    </source>
</reference>
<evidence type="ECO:0000313" key="3">
    <source>
        <dbReference type="Proteomes" id="UP000323067"/>
    </source>
</evidence>